<evidence type="ECO:0000256" key="2">
    <source>
        <dbReference type="ARBA" id="ARBA00022723"/>
    </source>
</evidence>
<feature type="region of interest" description="Disordered" evidence="7">
    <location>
        <begin position="3846"/>
        <end position="3866"/>
    </location>
</feature>
<proteinExistence type="inferred from homology"/>
<keyword evidence="5" id="KW-0112">Calmodulin-binding</keyword>
<evidence type="ECO:0000256" key="5">
    <source>
        <dbReference type="ARBA" id="ARBA00022860"/>
    </source>
</evidence>
<dbReference type="PROSITE" id="PS51157">
    <property type="entry name" value="ZF_UBR"/>
    <property type="match status" value="1"/>
</dbReference>
<name>A0A482WWF3_LAOST</name>
<organism evidence="9 10">
    <name type="scientific">Laodelphax striatellus</name>
    <name type="common">Small brown planthopper</name>
    <name type="synonym">Delphax striatella</name>
    <dbReference type="NCBI Taxonomy" id="195883"/>
    <lineage>
        <taxon>Eukaryota</taxon>
        <taxon>Metazoa</taxon>
        <taxon>Ecdysozoa</taxon>
        <taxon>Arthropoda</taxon>
        <taxon>Hexapoda</taxon>
        <taxon>Insecta</taxon>
        <taxon>Pterygota</taxon>
        <taxon>Neoptera</taxon>
        <taxon>Paraneoptera</taxon>
        <taxon>Hemiptera</taxon>
        <taxon>Auchenorrhyncha</taxon>
        <taxon>Fulgoroidea</taxon>
        <taxon>Delphacidae</taxon>
        <taxon>Criomorphinae</taxon>
        <taxon>Laodelphax</taxon>
    </lineage>
</organism>
<comment type="caution">
    <text evidence="9">The sequence shown here is derived from an EMBL/GenBank/DDBJ whole genome shotgun (WGS) entry which is preliminary data.</text>
</comment>
<feature type="compositionally biased region" description="Polar residues" evidence="7">
    <location>
        <begin position="3907"/>
        <end position="3925"/>
    </location>
</feature>
<feature type="compositionally biased region" description="Basic and acidic residues" evidence="7">
    <location>
        <begin position="1559"/>
        <end position="1568"/>
    </location>
</feature>
<dbReference type="Proteomes" id="UP000291343">
    <property type="component" value="Unassembled WGS sequence"/>
</dbReference>
<dbReference type="SMART" id="SM00396">
    <property type="entry name" value="ZnF_UBR1"/>
    <property type="match status" value="1"/>
</dbReference>
<feature type="region of interest" description="Disordered" evidence="7">
    <location>
        <begin position="1533"/>
        <end position="1568"/>
    </location>
</feature>
<feature type="compositionally biased region" description="Basic and acidic residues" evidence="7">
    <location>
        <begin position="1874"/>
        <end position="1883"/>
    </location>
</feature>
<dbReference type="Pfam" id="PF19423">
    <property type="entry name" value="E3_UBR4_N"/>
    <property type="match status" value="2"/>
</dbReference>
<dbReference type="InterPro" id="IPR036322">
    <property type="entry name" value="WD40_repeat_dom_sf"/>
</dbReference>
<feature type="region of interest" description="Disordered" evidence="7">
    <location>
        <begin position="3904"/>
        <end position="3925"/>
    </location>
</feature>
<dbReference type="InterPro" id="IPR045841">
    <property type="entry name" value="E3_UBR4_N"/>
</dbReference>
<dbReference type="InterPro" id="IPR056530">
    <property type="entry name" value="UBR4-like_dom"/>
</dbReference>
<feature type="compositionally biased region" description="Polar residues" evidence="7">
    <location>
        <begin position="2983"/>
        <end position="2996"/>
    </location>
</feature>
<dbReference type="InParanoid" id="A0A482WWF3"/>
<evidence type="ECO:0000256" key="7">
    <source>
        <dbReference type="SAM" id="MobiDB-lite"/>
    </source>
</evidence>
<feature type="region of interest" description="Disordered" evidence="7">
    <location>
        <begin position="594"/>
        <end position="628"/>
    </location>
</feature>
<feature type="region of interest" description="Disordered" evidence="7">
    <location>
        <begin position="2839"/>
        <end position="2870"/>
    </location>
</feature>
<dbReference type="PANTHER" id="PTHR21725">
    <property type="entry name" value="E3 UBIQUITIN-PROTEIN LIGASE UBR4"/>
    <property type="match status" value="1"/>
</dbReference>
<dbReference type="Pfam" id="PF13764">
    <property type="entry name" value="E3_UbLigase_R4"/>
    <property type="match status" value="1"/>
</dbReference>
<feature type="compositionally biased region" description="Basic and acidic residues" evidence="7">
    <location>
        <begin position="428"/>
        <end position="446"/>
    </location>
</feature>
<dbReference type="GO" id="GO:0008270">
    <property type="term" value="F:zinc ion binding"/>
    <property type="evidence" value="ECO:0007669"/>
    <property type="project" value="UniProtKB-KW"/>
</dbReference>
<evidence type="ECO:0000256" key="1">
    <source>
        <dbReference type="ARBA" id="ARBA00009970"/>
    </source>
</evidence>
<dbReference type="FunCoup" id="A0A482WWF3">
    <property type="interactions" value="1675"/>
</dbReference>
<evidence type="ECO:0000259" key="8">
    <source>
        <dbReference type="PROSITE" id="PS51157"/>
    </source>
</evidence>
<dbReference type="CDD" id="cd19680">
    <property type="entry name" value="UBR-box_UBR4"/>
    <property type="match status" value="1"/>
</dbReference>
<dbReference type="STRING" id="195883.A0A482WWF3"/>
<keyword evidence="3" id="KW-0863">Zinc-finger</keyword>
<evidence type="ECO:0000313" key="9">
    <source>
        <dbReference type="EMBL" id="RZF37949.1"/>
    </source>
</evidence>
<reference evidence="9 10" key="1">
    <citation type="journal article" date="2017" name="Gigascience">
        <title>Genome sequence of the small brown planthopper, Laodelphax striatellus.</title>
        <authorList>
            <person name="Zhu J."/>
            <person name="Jiang F."/>
            <person name="Wang X."/>
            <person name="Yang P."/>
            <person name="Bao Y."/>
            <person name="Zhao W."/>
            <person name="Wang W."/>
            <person name="Lu H."/>
            <person name="Wang Q."/>
            <person name="Cui N."/>
            <person name="Li J."/>
            <person name="Chen X."/>
            <person name="Luo L."/>
            <person name="Yu J."/>
            <person name="Kang L."/>
            <person name="Cui F."/>
        </authorList>
    </citation>
    <scope>NUCLEOTIDE SEQUENCE [LARGE SCALE GENOMIC DNA]</scope>
    <source>
        <strain evidence="9">Lst14</strain>
    </source>
</reference>
<dbReference type="Pfam" id="PF24079">
    <property type="entry name" value="UBR4"/>
    <property type="match status" value="1"/>
</dbReference>
<evidence type="ECO:0000256" key="3">
    <source>
        <dbReference type="ARBA" id="ARBA00022771"/>
    </source>
</evidence>
<dbReference type="InterPro" id="IPR047509">
    <property type="entry name" value="UBR4-like_UBR-box"/>
</dbReference>
<protein>
    <recommendedName>
        <fullName evidence="8">UBR-type domain-containing protein</fullName>
    </recommendedName>
</protein>
<dbReference type="SUPFAM" id="SSF50978">
    <property type="entry name" value="WD40 repeat-like"/>
    <property type="match status" value="1"/>
</dbReference>
<keyword evidence="4" id="KW-0862">Zinc</keyword>
<feature type="compositionally biased region" description="Polar residues" evidence="7">
    <location>
        <begin position="2956"/>
        <end position="2974"/>
    </location>
</feature>
<dbReference type="GO" id="GO:0005516">
    <property type="term" value="F:calmodulin binding"/>
    <property type="evidence" value="ECO:0007669"/>
    <property type="project" value="UniProtKB-KW"/>
</dbReference>
<dbReference type="SUPFAM" id="SSF48371">
    <property type="entry name" value="ARM repeat"/>
    <property type="match status" value="1"/>
</dbReference>
<dbReference type="InterPro" id="IPR016024">
    <property type="entry name" value="ARM-type_fold"/>
</dbReference>
<dbReference type="Pfam" id="PF02207">
    <property type="entry name" value="zf-UBR"/>
    <property type="match status" value="1"/>
</dbReference>
<gene>
    <name evidence="9" type="ORF">LSTR_LSTR005449</name>
</gene>
<feature type="compositionally biased region" description="Low complexity" evidence="7">
    <location>
        <begin position="3857"/>
        <end position="3866"/>
    </location>
</feature>
<feature type="region of interest" description="Disordered" evidence="7">
    <location>
        <begin position="3432"/>
        <end position="3456"/>
    </location>
</feature>
<feature type="domain" description="UBR-type" evidence="8">
    <location>
        <begin position="1752"/>
        <end position="1825"/>
    </location>
</feature>
<feature type="region of interest" description="Disordered" evidence="7">
    <location>
        <begin position="1827"/>
        <end position="1886"/>
    </location>
</feature>
<feature type="region of interest" description="Disordered" evidence="7">
    <location>
        <begin position="2956"/>
        <end position="3018"/>
    </location>
</feature>
<feature type="compositionally biased region" description="Basic and acidic residues" evidence="7">
    <location>
        <begin position="4151"/>
        <end position="4160"/>
    </location>
</feature>
<comment type="similarity">
    <text evidence="1">Belongs to the UBR4 family.</text>
</comment>
<feature type="compositionally biased region" description="Low complexity" evidence="7">
    <location>
        <begin position="2266"/>
        <end position="2281"/>
    </location>
</feature>
<feature type="compositionally biased region" description="Polar residues" evidence="7">
    <location>
        <begin position="597"/>
        <end position="623"/>
    </location>
</feature>
<feature type="region of interest" description="Disordered" evidence="7">
    <location>
        <begin position="427"/>
        <end position="447"/>
    </location>
</feature>
<feature type="region of interest" description="Disordered" evidence="7">
    <location>
        <begin position="1732"/>
        <end position="1751"/>
    </location>
</feature>
<keyword evidence="2" id="KW-0479">Metal-binding</keyword>
<evidence type="ECO:0000256" key="4">
    <source>
        <dbReference type="ARBA" id="ARBA00022833"/>
    </source>
</evidence>
<dbReference type="InterPro" id="IPR045189">
    <property type="entry name" value="UBR4-like"/>
</dbReference>
<dbReference type="OrthoDB" id="30336at2759"/>
<sequence>MAADSSGVEWGSIVKPILAASYGSFNKNDVIELAKAIIKSEQDLLQHDDAYESFYSSFAALAADYISSSATSVGKNQLGVVCQACKILLFYLLSRLQSHSQSSTESVTHAQSLSSKQLLLPIRALCSASNMLPRTDQIALTAVMKNAKLPPHIKTSLPGEKDAGTKELKPRTRCELSALIMEQLTSPLHDFPAQRPLVPESMETKAPETSTVDSQDIENIFIQKNIASLNALHAGDIIIDLCLNLPHLNRYLQKYTAAVSRESFSLPSSHSEAVLVRHSLQALVSDISMVWSAMSLPVLEPLTKSRLEKLSTLTMSCLYAAMSTATAFSILGISSAVPPKTGTNVNNLATGNTAGTKTSSDEEGGAEGLAISVVEKALDVFNLVSNVIKNSTRAGGQIVQNHLAIGVWLLVSGLQLQLTQSSVIPADKTIKEDKPGKSPSKSREGSSRINLMKVQQGFGVLSVALAQRALTMMSSLLDDLHLESSEMSNKIEPSPLTILTQANALQRAARVLNTTPLNQFLFYLATISYRKACTLKRIQKHPPEGDTFSTSESTTYYDDDIISCSDESTADEDDDSEPLLNLWFEETVSVPDCSGSGHVTQSGSENQDPSAKVSLSNDNTSSVVPEKGEPNGYISLATRIFQFMNKYLVSSESPYMRNYVESGLAEQQMIILAAIIRDLDRESARTETGTISVYFGAQLGVLYSEFSQALTRYSHNLLAHNLLSESLKTSLLVHMGVNPVANTQENNLWPLQVYPRTLAVLAQVLLLKPQAEKELACINIWNRLINTLVQNVCCSSPPVADTENDDLNVEHAQLLIFLFHSLSLMQRKSVLLVCAAGIIRVGETSLHGLLRETQILCLSRLLLLFDYMMKYLYDAPLSFVRLVQWNLFSATSMVTDPNEGRIESRVFYPWKDIEDNYRKLGPQDEFSMKPRFYNLVHSELNNQDQPKLDGLALNFILGSPEKVKYPLLMDALIEILSVTDQSSPCIKSECQSSFTLLCAAQYCFTICWKLLLQLPPSTPYLDKLALGTTDSVTTPPSPLLLHSMVWGPRSGHKTFSTWMKESLVKQGMYTQYAETLLKSVTEKVNNLKHDVTVAKNTIIALMPQVEANSWMVPRRKLPTLMELCLLDAVVAKVSPWSTMSEDSTTLLTTDSSPDLNKTITLVETGSQNELVMELLPHILKLTEVILTCSRSSLMYQINESAGGSLSVSDFVAFRSVLAICSTQASKIQFLSTALNSLMPTPIRSVLEKWNISSATEFPWNTYANDIIPSESYLLAILNSHISSLSSQSSFTINPSLNHLLNSLVTFISEHIMKCESLKEQAIQVLAPLTLDACTEYLHETSMRTLEKILGDPDSDEYQERIHRIVLKHIYTLLVYYTDATTQCSESVNEKLLQECLVWMEGLVEKPVGRKALNHFFNQSNVQNQDLLQILLSIASPRTSSSIAYGIKVLQFFNKLFSTAEKNPGDECLERLCSSVLRLPSVEPSKLSKWLHHVILSKELPSVEASNTSSTTPASLPVASTTTTTTTVAAVATNGSTNTSGATPAPAAATPAAPPLPGSSDDKAATAESAEFTKKALHQENHQLLQFLTAYIVKDNSDNHAKEAVAITLLEALIPMGSELLSVSEGAGFSELMVVMATLADAGSGKGHLNLFTAATKWLDICKEYLCRKEVVSKLESGHGGPNMMVDSTSYLVNYLGDIVSALCPSASYGGRAASPPWDGEILPLPDPDADWIDDLGHEDDDESGGDDSDEDSLCNKLCTFTITQKEFMNQHWYHCHTCKMVDGVGVCTVCARVCHKGHDVTYAKYGNFFCDCGAKENGACQALVKRSPQAGNPSDLQSNSQGTSNQGMACSSSTEHMLTPSLRRRPSSPVAIDKNSETRSLPRDRHKQSALAKQLESLNEVITNIVWRDGQVVVKLLDVLQSLIPAVQASCLRQSPVGCHQRAKALLDILHTQDKKCEMTDQLMVATLGSQEGAFENVRMNYSGDQGQTIRQLLSAHMIRRVAMCCLSSPYGKRQHLAVSHEKGKITVLQLSSLLKQVDSSKRKLTLTRLASAPIPFTVLSLTGNPCNEDFLAVCGLKECHVLTFNSSGTVSDHLVLHPQLETGNFIIRAIWLPGAQTQLALITADFVKIYDLSIDVLSPQYYFLVPTGKIRDVTFICTQDGKSTMLLMSSTGYIYSQEMDDDSSAKHGPFYVTNTIDISHPEIKEVNGQFCGGGVSVYYSHILKLLFFSYTHGKSFVAPVTNLDSKLSPVFQINMNKSGGGSGSGSSSSNSNCSSSSSGNKASNTAANHPQPLCQWSEVPNHPGLICSVMQSSNNPVILMIKPDCLMIQEMKAVSVKAKIMDMVAIRHPSSSTDHRTTLILLCEDGSLRVFNASMEQTGFWLASSVQATSLVTSTKPSKKKKTAKSGKPSGQVAFPVDFFEHSILLNDLDFGGNDLLQIYNPQQIKHRLNTTGMYVVSTRMTGSTLEITNNDSAHVITGIRVLLGNQDAHRVPSYIEVFGRSIQTTLSRNRWFDLPLTREESLQADKKLNVIFGPSQDPEGVTMIDSIKVYGKSKDAFGWPEESEDAGNTSVATQAAVAAGSNANASPADGDGSSSLQPRITSLDKMVCGVLEVLDNCFSSLHFHAPAGLNSEAQYSSAMSLATTLLTLPTPAPLQIHTKSLLAALLMSSHAYHNFKDLSILSYVMSTLATLRKVTDPCDIDAESFYRLVLMTRSIAATRPYSLAKISSDLNVGADSTQHFVHQLTEILWRLHQCRPPNIALASVCVPGLTHVEAIVHSMVEIVHAFTLVDQSEACIAMASKLYMDLLLCQDTAVSFSAKQAFVRVLRPRSRRRRVFIPSPPHCTTPVEREREGPVSKQSQDSSEAEAVQMEEPVEPMAILAPDAVNAGGLASAVFVDVDALLGAGGLLDIPPDADDETMVELAIALSLQDHEGAANLQGLVNLAGPALQGLAQVAQSQNQEAGHFSDTTASAGGSDDEGSTAATDGSTLRTSPAEQGGSESGGSGVDSIAGDHNVSGRSSAYGDNIQEALALVGVAGGTRSETSSLGVPAGFQSQEADGVEAEAEVEVETEAGNRLHMLRLVMLEKLVEHMKCLREVGGIRSIPFMQAVLMLSSDLDGEEERDRVCLERLLAAVIKELNMQQPDTANICQRNPQREVHLVIMRLLSVLMSRAKTSSKGQTPMDNVSFVSQMTATLLMQAKMIDYCLILLKELLEYWKNCNLEENSNAIGGSLLKPQSSSVPPDMSPFFLRQYVKGHTNDVFEVYPQFLTEMALRLPYQVQKHATIPITFEQTWFYILCEYMMTQQTPFVRRQVRKLLLFICGDKDKYRQLRDLHSLKSHMKAVRECCNGAGSAGASSLSYDALVELMEHLKACVEVTATAGRTANWQAYCLDHDPGVLAFLMSVSCELEEVVAAQTILQLLQSAICPSQDVKKSDSKSSGSNANTASKEKDKGEKELEEANCKALVRQLNETVNCELLTRFVRTFLLDTNATNIRWQAHGLVLAIYKNSDTTQQGALLDMLWSLWSRLPTYGRKAAQFVDLLGYFSIKYTDSSSKMAEYIEQAVSVLHTQNQLLAHHPNANLYAHLAQFVELDGFYLESEPCLVCNNPEVPYSSVKLSSIKIDSKFTTTTQIVKLVGSHMISRITLRIGDLKRAKMVRTINIYYNNRTVQAVIELKNKPAMWHKAKRVNLVQCQGEVKIDFPLPIVACNLMIEYADFYENFQASTESLQCPRCSASVPANPGVCNNCGENVFQCHKCRAINYDEKDPFLCHSCGFCKYAKFDYTLTARTCCAVDPIENDEDRKKTIAAINSHLEKADRVYKQLIGYKPLLEVLLVKISEHRVDRSSEEVPGGGSNNASSSGNSSTQVNKAIQLLAQRYCKVLACRRELVAYDRSQVELGGGTWTGRKSSSATSQHGTWTSSNSSPGHCYGCASSATEHCLTLLRALAHSVTSRVSLCAQGLVQELVENNLRRGTVQVQDEVRQLLCLLTRDNSKATESLCSLLMDRISLTLRGHVASCDLSFAVRPEMALLAALVQKEDSCWEQKLKCVMNLFLIASKDFKSPVVMESITLPCLKILQSLIKPDQPGSKKNKDKTLDALATIRPTEGVSVDVRKWLAGDPLHSFAAWRQRMPSKPVDEQPSAQTPSAQTEKKPTKDEVHSKYLMEKYGQRWRERTLQSTLMPLRLVDSAWLKQVLFNPSSRLARQVACNMLESLCQVPVRKREMLDLLTGFLGELGTAGESAAEFLSLYQSLVQQSPWKQYLALRGVLPHLADLLTREIQTLHVLEETSLTSDLVQGYALKMLTELMASFLEQESIKQQYKGRLVGAVLNGYLSLRRLVVQRTRLIDETQEKLLELLEEMTSGTEAETKEFMAICIETVEKCSPDDVRTPVFVFERLCSIIYPEDNDVGEFYLSLEKDSQQEDFLQGRMLGNPYSCNEPGLGPKMRDVKNKICQDCELVALLEDDNGMELLVNNKIISLDLPVKEVYKKIWVQEGGEGDAMRVVYRMRGLLGDATEEFVETLHAKSEQKVNNEEVYKMANVMAECGGLQIMLDRLQRMREIVRSRPLLQVILKLLCLCVKVQRNLEVLVRPEMKTVSTLLNTLQLCLQADNSSHLTEPLLDVMETVLSKAASQTPDEFLRFSQTLGGVEHVSSLLELTSSAPAAKSSPPVLHHLTKVLAALTYASPPKMAKLIDHFQPLDFNHFDREHSAEHEQKLELFCNLAIGIDRTALGNTLKDYIMTLGLVDQALEYIRS</sequence>
<evidence type="ECO:0000256" key="6">
    <source>
        <dbReference type="PROSITE-ProRule" id="PRU00508"/>
    </source>
</evidence>
<dbReference type="InterPro" id="IPR025704">
    <property type="entry name" value="E3_Ub_ligase_UBR4_C"/>
</dbReference>
<feature type="region of interest" description="Disordered" evidence="7">
    <location>
        <begin position="2259"/>
        <end position="2288"/>
    </location>
</feature>
<dbReference type="PANTHER" id="PTHR21725:SF1">
    <property type="entry name" value="E3 UBIQUITIN-PROTEIN LIGASE UBR4"/>
    <property type="match status" value="1"/>
</dbReference>
<feature type="compositionally biased region" description="Low complexity" evidence="7">
    <location>
        <begin position="1533"/>
        <end position="1550"/>
    </location>
</feature>
<accession>A0A482WWF3</accession>
<dbReference type="InterPro" id="IPR003126">
    <property type="entry name" value="Znf_UBR"/>
</dbReference>
<evidence type="ECO:0000313" key="10">
    <source>
        <dbReference type="Proteomes" id="UP000291343"/>
    </source>
</evidence>
<feature type="region of interest" description="Disordered" evidence="7">
    <location>
        <begin position="4134"/>
        <end position="4160"/>
    </location>
</feature>
<keyword evidence="10" id="KW-1185">Reference proteome</keyword>
<dbReference type="EMBL" id="QKKF02022863">
    <property type="protein sequence ID" value="RZF37949.1"/>
    <property type="molecule type" value="Genomic_DNA"/>
</dbReference>
<feature type="compositionally biased region" description="Polar residues" evidence="7">
    <location>
        <begin position="1829"/>
        <end position="1856"/>
    </location>
</feature>
<feature type="zinc finger region" description="UBR-type" evidence="6">
    <location>
        <begin position="1752"/>
        <end position="1825"/>
    </location>
</feature>